<dbReference type="InterPro" id="IPR029526">
    <property type="entry name" value="PGBD"/>
</dbReference>
<accession>A0A2B4S039</accession>
<gene>
    <name evidence="3" type="ORF">AWC38_SpisGene13295</name>
</gene>
<dbReference type="EMBL" id="LSMT01000248">
    <property type="protein sequence ID" value="PFX22170.1"/>
    <property type="molecule type" value="Genomic_DNA"/>
</dbReference>
<dbReference type="Proteomes" id="UP000225706">
    <property type="component" value="Unassembled WGS sequence"/>
</dbReference>
<evidence type="ECO:0000313" key="3">
    <source>
        <dbReference type="EMBL" id="PFX22170.1"/>
    </source>
</evidence>
<dbReference type="PANTHER" id="PTHR46599:SF3">
    <property type="entry name" value="PIGGYBAC TRANSPOSABLE ELEMENT-DERIVED PROTEIN 4"/>
    <property type="match status" value="1"/>
</dbReference>
<feature type="domain" description="PiggyBac transposable element-derived protein" evidence="2">
    <location>
        <begin position="5"/>
        <end position="154"/>
    </location>
</feature>
<dbReference type="Pfam" id="PF13843">
    <property type="entry name" value="DDE_Tnp_1_7"/>
    <property type="match status" value="1"/>
</dbReference>
<organism evidence="3 4">
    <name type="scientific">Stylophora pistillata</name>
    <name type="common">Smooth cauliflower coral</name>
    <dbReference type="NCBI Taxonomy" id="50429"/>
    <lineage>
        <taxon>Eukaryota</taxon>
        <taxon>Metazoa</taxon>
        <taxon>Cnidaria</taxon>
        <taxon>Anthozoa</taxon>
        <taxon>Hexacorallia</taxon>
        <taxon>Scleractinia</taxon>
        <taxon>Astrocoeniina</taxon>
        <taxon>Pocilloporidae</taxon>
        <taxon>Stylophora</taxon>
    </lineage>
</organism>
<sequence length="168" mass="18714">MVVQAHSVRQYIKDKPTKWGIKLGVLAGSSSGYTIDFNIYIGRDAPGGISKFGLGRDAAVQPICPYYNQGYQLYIHNFYTSVHLMKHAFIYYVPANLKKGKQWGKGKARGSMRWERAPPCLALEWVENKVVSMITTSGNANDTVQVNRKKRSGGVWSSKERAPGEQSG</sequence>
<feature type="compositionally biased region" description="Basic and acidic residues" evidence="1">
    <location>
        <begin position="158"/>
        <end position="168"/>
    </location>
</feature>
<reference evidence="4" key="1">
    <citation type="journal article" date="2017" name="bioRxiv">
        <title>Comparative analysis of the genomes of Stylophora pistillata and Acropora digitifera provides evidence for extensive differences between species of corals.</title>
        <authorList>
            <person name="Voolstra C.R."/>
            <person name="Li Y."/>
            <person name="Liew Y.J."/>
            <person name="Baumgarten S."/>
            <person name="Zoccola D."/>
            <person name="Flot J.-F."/>
            <person name="Tambutte S."/>
            <person name="Allemand D."/>
            <person name="Aranda M."/>
        </authorList>
    </citation>
    <scope>NUCLEOTIDE SEQUENCE [LARGE SCALE GENOMIC DNA]</scope>
</reference>
<dbReference type="OrthoDB" id="5986012at2759"/>
<protein>
    <recommendedName>
        <fullName evidence="2">PiggyBac transposable element-derived protein domain-containing protein</fullName>
    </recommendedName>
</protein>
<dbReference type="PANTHER" id="PTHR46599">
    <property type="entry name" value="PIGGYBAC TRANSPOSABLE ELEMENT-DERIVED PROTEIN 4"/>
    <property type="match status" value="1"/>
</dbReference>
<name>A0A2B4S039_STYPI</name>
<keyword evidence="4" id="KW-1185">Reference proteome</keyword>
<comment type="caution">
    <text evidence="3">The sequence shown here is derived from an EMBL/GenBank/DDBJ whole genome shotgun (WGS) entry which is preliminary data.</text>
</comment>
<proteinExistence type="predicted"/>
<evidence type="ECO:0000259" key="2">
    <source>
        <dbReference type="Pfam" id="PF13843"/>
    </source>
</evidence>
<dbReference type="STRING" id="50429.A0A2B4S039"/>
<dbReference type="AlphaFoldDB" id="A0A2B4S039"/>
<evidence type="ECO:0000313" key="4">
    <source>
        <dbReference type="Proteomes" id="UP000225706"/>
    </source>
</evidence>
<feature type="region of interest" description="Disordered" evidence="1">
    <location>
        <begin position="142"/>
        <end position="168"/>
    </location>
</feature>
<evidence type="ECO:0000256" key="1">
    <source>
        <dbReference type="SAM" id="MobiDB-lite"/>
    </source>
</evidence>